<evidence type="ECO:0000313" key="3">
    <source>
        <dbReference type="Proteomes" id="UP000189475"/>
    </source>
</evidence>
<sequence>MLNSYVVRLAVISLLVLAIAVNPLYTLPMLVLLNTHYQEFFGH</sequence>
<organism evidence="2 3">
    <name type="scientific">Vibrio palustris</name>
    <dbReference type="NCBI Taxonomy" id="1918946"/>
    <lineage>
        <taxon>Bacteria</taxon>
        <taxon>Pseudomonadati</taxon>
        <taxon>Pseudomonadota</taxon>
        <taxon>Gammaproteobacteria</taxon>
        <taxon>Vibrionales</taxon>
        <taxon>Vibrionaceae</taxon>
        <taxon>Vibrio</taxon>
    </lineage>
</organism>
<evidence type="ECO:0000313" key="2">
    <source>
        <dbReference type="EMBL" id="SJL84956.1"/>
    </source>
</evidence>
<keyword evidence="1" id="KW-1133">Transmembrane helix</keyword>
<reference evidence="2 3" key="1">
    <citation type="submission" date="2017-02" db="EMBL/GenBank/DDBJ databases">
        <authorList>
            <person name="Peterson S.W."/>
        </authorList>
    </citation>
    <scope>NUCLEOTIDE SEQUENCE [LARGE SCALE GENOMIC DNA]</scope>
    <source>
        <strain evidence="2 3">CECT 9027</strain>
    </source>
</reference>
<protein>
    <submittedName>
        <fullName evidence="2">Uncharacterized protein</fullName>
    </submittedName>
</protein>
<evidence type="ECO:0000256" key="1">
    <source>
        <dbReference type="SAM" id="Phobius"/>
    </source>
</evidence>
<keyword evidence="1" id="KW-0812">Transmembrane</keyword>
<name>A0A1R4B7U2_9VIBR</name>
<feature type="transmembrane region" description="Helical" evidence="1">
    <location>
        <begin position="6"/>
        <end position="33"/>
    </location>
</feature>
<gene>
    <name evidence="2" type="ORF">VPAL9027_02968</name>
</gene>
<accession>A0A1R4B7U2</accession>
<dbReference type="EMBL" id="FUFT01000008">
    <property type="protein sequence ID" value="SJL84956.1"/>
    <property type="molecule type" value="Genomic_DNA"/>
</dbReference>
<proteinExistence type="predicted"/>
<dbReference type="AlphaFoldDB" id="A0A1R4B7U2"/>
<dbReference type="RefSeq" id="WP_095532942.1">
    <property type="nucleotide sequence ID" value="NZ_AP024887.1"/>
</dbReference>
<keyword evidence="3" id="KW-1185">Reference proteome</keyword>
<dbReference type="Proteomes" id="UP000189475">
    <property type="component" value="Unassembled WGS sequence"/>
</dbReference>
<keyword evidence="1" id="KW-0472">Membrane</keyword>